<dbReference type="InterPro" id="IPR011009">
    <property type="entry name" value="Kinase-like_dom_sf"/>
</dbReference>
<proteinExistence type="predicted"/>
<evidence type="ECO:0000256" key="1">
    <source>
        <dbReference type="ARBA" id="ARBA00012513"/>
    </source>
</evidence>
<keyword evidence="5" id="KW-0418">Kinase</keyword>
<keyword evidence="3" id="KW-0808">Transferase</keyword>
<dbReference type="Gene3D" id="3.30.200.20">
    <property type="entry name" value="Phosphorylase Kinase, domain 1"/>
    <property type="match status" value="1"/>
</dbReference>
<dbReference type="Proteomes" id="UP001396898">
    <property type="component" value="Unassembled WGS sequence"/>
</dbReference>
<evidence type="ECO:0000313" key="12">
    <source>
        <dbReference type="EMBL" id="KAK8023162.1"/>
    </source>
</evidence>
<dbReference type="EC" id="2.7.11.1" evidence="1"/>
<gene>
    <name evidence="12" type="ORF">PG991_007043</name>
</gene>
<evidence type="ECO:0000256" key="5">
    <source>
        <dbReference type="ARBA" id="ARBA00022777"/>
    </source>
</evidence>
<evidence type="ECO:0000256" key="3">
    <source>
        <dbReference type="ARBA" id="ARBA00022679"/>
    </source>
</evidence>
<dbReference type="SUPFAM" id="SSF56112">
    <property type="entry name" value="Protein kinase-like (PK-like)"/>
    <property type="match status" value="1"/>
</dbReference>
<evidence type="ECO:0000256" key="10">
    <source>
        <dbReference type="SAM" id="MobiDB-lite"/>
    </source>
</evidence>
<organism evidence="12 13">
    <name type="scientific">Apiospora marii</name>
    <dbReference type="NCBI Taxonomy" id="335849"/>
    <lineage>
        <taxon>Eukaryota</taxon>
        <taxon>Fungi</taxon>
        <taxon>Dikarya</taxon>
        <taxon>Ascomycota</taxon>
        <taxon>Pezizomycotina</taxon>
        <taxon>Sordariomycetes</taxon>
        <taxon>Xylariomycetidae</taxon>
        <taxon>Amphisphaeriales</taxon>
        <taxon>Apiosporaceae</taxon>
        <taxon>Apiospora</taxon>
    </lineage>
</organism>
<dbReference type="InterPro" id="IPR000719">
    <property type="entry name" value="Prot_kinase_dom"/>
</dbReference>
<evidence type="ECO:0000259" key="11">
    <source>
        <dbReference type="PROSITE" id="PS50011"/>
    </source>
</evidence>
<sequence length="585" mass="66638">MLYRELPEDELKEHEDKERYRPGGFHPIMPGDRLGHEGRYKVVDKLGWGYGSTVWLCRDSDSHFWRAVKVLQAKDSNEENQELKIFKLLEDIDREELERNHIELPECYFWQDGPNGKHLCFVSKLVAAMDSSPPSGYGLHSPTMLIDLCFQLTSAVKYLHEKGICHGDIRIQNIGLRLDGSVERLSQRELQQQIGLPARSSEVETLSGLPARPHAPNALFQSSSIMHLDSKYRTGKLVLIDFGLSYETANLPPEQMSYRSNAAPELLLKRSPKGPATDLWALACVFVRMRTPYALVSEFDTWVRVLQEMEWRWGPLPQAYKSDVSAKMEAFDEFFVDKEREALWKPGDPLSIPLSFEAYQRAKDGGSNKATSIQYFLNMAEQNFKYQLTEKLIPREFVFYDGTSDGFSSDEDEDDSSAKHKKPKVSTSPLDSVCGKSPKRCGTTGLSEPHGGETVTPSATGTAVNGSCNDKTGKVQSLRADIQRAIDKGRPYKRGEFPDPANPCICDWDDARDGRVIRISESCTAEQHWYGDPNRVVVWQMDKNEQKVFGNLLEGIFKYEPEERLITEQVLNHRWFKQRREALRG</sequence>
<dbReference type="Gene3D" id="1.10.510.10">
    <property type="entry name" value="Transferase(Phosphotransferase) domain 1"/>
    <property type="match status" value="1"/>
</dbReference>
<comment type="catalytic activity">
    <reaction evidence="8">
        <text>L-seryl-[protein] + ATP = O-phospho-L-seryl-[protein] + ADP + H(+)</text>
        <dbReference type="Rhea" id="RHEA:17989"/>
        <dbReference type="Rhea" id="RHEA-COMP:9863"/>
        <dbReference type="Rhea" id="RHEA-COMP:11604"/>
        <dbReference type="ChEBI" id="CHEBI:15378"/>
        <dbReference type="ChEBI" id="CHEBI:29999"/>
        <dbReference type="ChEBI" id="CHEBI:30616"/>
        <dbReference type="ChEBI" id="CHEBI:83421"/>
        <dbReference type="ChEBI" id="CHEBI:456216"/>
        <dbReference type="EC" id="2.7.11.1"/>
    </reaction>
</comment>
<dbReference type="InterPro" id="IPR051334">
    <property type="entry name" value="SRPK"/>
</dbReference>
<protein>
    <recommendedName>
        <fullName evidence="1">non-specific serine/threonine protein kinase</fullName>
        <ecNumber evidence="1">2.7.11.1</ecNumber>
    </recommendedName>
</protein>
<evidence type="ECO:0000256" key="7">
    <source>
        <dbReference type="ARBA" id="ARBA00047899"/>
    </source>
</evidence>
<evidence type="ECO:0000256" key="2">
    <source>
        <dbReference type="ARBA" id="ARBA00022527"/>
    </source>
</evidence>
<dbReference type="EMBL" id="JAQQWI010000009">
    <property type="protein sequence ID" value="KAK8023162.1"/>
    <property type="molecule type" value="Genomic_DNA"/>
</dbReference>
<dbReference type="SMART" id="SM00220">
    <property type="entry name" value="S_TKc"/>
    <property type="match status" value="1"/>
</dbReference>
<dbReference type="Pfam" id="PF00069">
    <property type="entry name" value="Pkinase"/>
    <property type="match status" value="1"/>
</dbReference>
<feature type="domain" description="Protein kinase" evidence="11">
    <location>
        <begin position="40"/>
        <end position="576"/>
    </location>
</feature>
<keyword evidence="4 9" id="KW-0547">Nucleotide-binding</keyword>
<keyword evidence="2" id="KW-0723">Serine/threonine-protein kinase</keyword>
<dbReference type="PANTHER" id="PTHR47634">
    <property type="entry name" value="PROTEIN KINASE DOMAIN-CONTAINING PROTEIN-RELATED"/>
    <property type="match status" value="1"/>
</dbReference>
<evidence type="ECO:0000256" key="9">
    <source>
        <dbReference type="PROSITE-ProRule" id="PRU10141"/>
    </source>
</evidence>
<dbReference type="PROSITE" id="PS50011">
    <property type="entry name" value="PROTEIN_KINASE_DOM"/>
    <property type="match status" value="1"/>
</dbReference>
<comment type="caution">
    <text evidence="12">The sequence shown here is derived from an EMBL/GenBank/DDBJ whole genome shotgun (WGS) entry which is preliminary data.</text>
</comment>
<evidence type="ECO:0000313" key="13">
    <source>
        <dbReference type="Proteomes" id="UP001396898"/>
    </source>
</evidence>
<dbReference type="PROSITE" id="PS00107">
    <property type="entry name" value="PROTEIN_KINASE_ATP"/>
    <property type="match status" value="1"/>
</dbReference>
<accession>A0ABR1RZ02</accession>
<evidence type="ECO:0000256" key="4">
    <source>
        <dbReference type="ARBA" id="ARBA00022741"/>
    </source>
</evidence>
<keyword evidence="6 9" id="KW-0067">ATP-binding</keyword>
<dbReference type="PANTHER" id="PTHR47634:SF9">
    <property type="entry name" value="PROTEIN KINASE DOMAIN-CONTAINING PROTEIN-RELATED"/>
    <property type="match status" value="1"/>
</dbReference>
<feature type="compositionally biased region" description="Polar residues" evidence="10">
    <location>
        <begin position="455"/>
        <end position="470"/>
    </location>
</feature>
<evidence type="ECO:0000256" key="8">
    <source>
        <dbReference type="ARBA" id="ARBA00048679"/>
    </source>
</evidence>
<keyword evidence="13" id="KW-1185">Reference proteome</keyword>
<dbReference type="InterPro" id="IPR017441">
    <property type="entry name" value="Protein_kinase_ATP_BS"/>
</dbReference>
<name>A0ABR1RZ02_9PEZI</name>
<feature type="region of interest" description="Disordered" evidence="10">
    <location>
        <begin position="408"/>
        <end position="472"/>
    </location>
</feature>
<comment type="catalytic activity">
    <reaction evidence="7">
        <text>L-threonyl-[protein] + ATP = O-phospho-L-threonyl-[protein] + ADP + H(+)</text>
        <dbReference type="Rhea" id="RHEA:46608"/>
        <dbReference type="Rhea" id="RHEA-COMP:11060"/>
        <dbReference type="Rhea" id="RHEA-COMP:11605"/>
        <dbReference type="ChEBI" id="CHEBI:15378"/>
        <dbReference type="ChEBI" id="CHEBI:30013"/>
        <dbReference type="ChEBI" id="CHEBI:30616"/>
        <dbReference type="ChEBI" id="CHEBI:61977"/>
        <dbReference type="ChEBI" id="CHEBI:456216"/>
        <dbReference type="EC" id="2.7.11.1"/>
    </reaction>
</comment>
<feature type="binding site" evidence="9">
    <location>
        <position position="69"/>
    </location>
    <ligand>
        <name>ATP</name>
        <dbReference type="ChEBI" id="CHEBI:30616"/>
    </ligand>
</feature>
<evidence type="ECO:0000256" key="6">
    <source>
        <dbReference type="ARBA" id="ARBA00022840"/>
    </source>
</evidence>
<reference evidence="12 13" key="1">
    <citation type="submission" date="2023-01" db="EMBL/GenBank/DDBJ databases">
        <title>Analysis of 21 Apiospora genomes using comparative genomics revels a genus with tremendous synthesis potential of carbohydrate active enzymes and secondary metabolites.</title>
        <authorList>
            <person name="Sorensen T."/>
        </authorList>
    </citation>
    <scope>NUCLEOTIDE SEQUENCE [LARGE SCALE GENOMIC DNA]</scope>
    <source>
        <strain evidence="12 13">CBS 20057</strain>
    </source>
</reference>